<proteinExistence type="predicted"/>
<evidence type="ECO:0000256" key="1">
    <source>
        <dbReference type="PIRSR" id="PIRSR601310-1"/>
    </source>
</evidence>
<dbReference type="Pfam" id="PF11969">
    <property type="entry name" value="DcpS_C"/>
    <property type="match status" value="1"/>
</dbReference>
<dbReference type="Gene3D" id="3.30.428.10">
    <property type="entry name" value="HIT-like"/>
    <property type="match status" value="1"/>
</dbReference>
<dbReference type="AlphaFoldDB" id="A0A1G2RGM5"/>
<gene>
    <name evidence="5" type="ORF">A3D64_02970</name>
</gene>
<dbReference type="PRINTS" id="PR00332">
    <property type="entry name" value="HISTRIAD"/>
</dbReference>
<feature type="domain" description="HIT" evidence="4">
    <location>
        <begin position="5"/>
        <end position="111"/>
    </location>
</feature>
<evidence type="ECO:0000256" key="2">
    <source>
        <dbReference type="PIRSR" id="PIRSR601310-3"/>
    </source>
</evidence>
<evidence type="ECO:0000313" key="6">
    <source>
        <dbReference type="Proteomes" id="UP000178613"/>
    </source>
</evidence>
<feature type="short sequence motif" description="Histidine triad motif" evidence="2 3">
    <location>
        <begin position="96"/>
        <end position="100"/>
    </location>
</feature>
<feature type="active site" description="Tele-AMP-histidine intermediate" evidence="1">
    <location>
        <position position="98"/>
    </location>
</feature>
<accession>A0A1G2RGM5</accession>
<dbReference type="InterPro" id="IPR019808">
    <property type="entry name" value="Histidine_triad_CS"/>
</dbReference>
<dbReference type="CDD" id="cd01276">
    <property type="entry name" value="PKCI_related"/>
    <property type="match status" value="1"/>
</dbReference>
<protein>
    <submittedName>
        <fullName evidence="5">Histidine triad nucleotide-binding protein</fullName>
    </submittedName>
</protein>
<comment type="caution">
    <text evidence="5">The sequence shown here is derived from an EMBL/GenBank/DDBJ whole genome shotgun (WGS) entry which is preliminary data.</text>
</comment>
<dbReference type="InterPro" id="IPR011146">
    <property type="entry name" value="HIT-like"/>
</dbReference>
<dbReference type="PANTHER" id="PTHR23089">
    <property type="entry name" value="HISTIDINE TRIAD HIT PROTEIN"/>
    <property type="match status" value="1"/>
</dbReference>
<dbReference type="InterPro" id="IPR001310">
    <property type="entry name" value="Histidine_triad_HIT"/>
</dbReference>
<evidence type="ECO:0000259" key="4">
    <source>
        <dbReference type="PROSITE" id="PS51084"/>
    </source>
</evidence>
<name>A0A1G2RGM5_9BACT</name>
<dbReference type="InterPro" id="IPR036265">
    <property type="entry name" value="HIT-like_sf"/>
</dbReference>
<dbReference type="SUPFAM" id="SSF54197">
    <property type="entry name" value="HIT-like"/>
    <property type="match status" value="1"/>
</dbReference>
<evidence type="ECO:0000313" key="5">
    <source>
        <dbReference type="EMBL" id="OHA71201.1"/>
    </source>
</evidence>
<dbReference type="EMBL" id="MHUB01000007">
    <property type="protein sequence ID" value="OHA71201.1"/>
    <property type="molecule type" value="Genomic_DNA"/>
</dbReference>
<dbReference type="PROSITE" id="PS51084">
    <property type="entry name" value="HIT_2"/>
    <property type="match status" value="1"/>
</dbReference>
<organism evidence="5 6">
    <name type="scientific">Candidatus Wildermuthbacteria bacterium RIFCSPHIGHO2_02_FULL_49_9</name>
    <dbReference type="NCBI Taxonomy" id="1802456"/>
    <lineage>
        <taxon>Bacteria</taxon>
        <taxon>Candidatus Wildermuthiibacteriota</taxon>
    </lineage>
</organism>
<dbReference type="GO" id="GO:0003824">
    <property type="term" value="F:catalytic activity"/>
    <property type="evidence" value="ECO:0007669"/>
    <property type="project" value="InterPro"/>
</dbReference>
<dbReference type="PROSITE" id="PS00892">
    <property type="entry name" value="HIT_1"/>
    <property type="match status" value="1"/>
</dbReference>
<reference evidence="5 6" key="1">
    <citation type="journal article" date="2016" name="Nat. Commun.">
        <title>Thousands of microbial genomes shed light on interconnected biogeochemical processes in an aquifer system.</title>
        <authorList>
            <person name="Anantharaman K."/>
            <person name="Brown C.T."/>
            <person name="Hug L.A."/>
            <person name="Sharon I."/>
            <person name="Castelle C.J."/>
            <person name="Probst A.J."/>
            <person name="Thomas B.C."/>
            <person name="Singh A."/>
            <person name="Wilkins M.J."/>
            <person name="Karaoz U."/>
            <person name="Brodie E.L."/>
            <person name="Williams K.H."/>
            <person name="Hubbard S.S."/>
            <person name="Banfield J.F."/>
        </authorList>
    </citation>
    <scope>NUCLEOTIDE SEQUENCE [LARGE SCALE GENOMIC DNA]</scope>
</reference>
<dbReference type="Proteomes" id="UP000178613">
    <property type="component" value="Unassembled WGS sequence"/>
</dbReference>
<sequence>MENCLFCKIARKEMPANIVFEDSQFVAFRDIKPKAPFHLLIVPKKHIHSVDHVKEQDRELMGDLILTARKVARQHELAGYQLHFNVGREGGQIIDHIHLHLLADPVRNLQKDNKRSASGK</sequence>
<evidence type="ECO:0000256" key="3">
    <source>
        <dbReference type="PROSITE-ProRule" id="PRU00464"/>
    </source>
</evidence>